<comment type="caution">
    <text evidence="1">The sequence shown here is derived from an EMBL/GenBank/DDBJ whole genome shotgun (WGS) entry which is preliminary data.</text>
</comment>
<evidence type="ECO:0000313" key="1">
    <source>
        <dbReference type="EMBL" id="OWP00314.1"/>
    </source>
</evidence>
<reference evidence="1 2" key="1">
    <citation type="submission" date="2017-04" db="EMBL/GenBank/DDBJ databases">
        <title>Draft genome sequence of Marssonina coronaria NL1: causal agent of apple blotch.</title>
        <authorList>
            <person name="Cheng Q."/>
        </authorList>
    </citation>
    <scope>NUCLEOTIDE SEQUENCE [LARGE SCALE GENOMIC DNA]</scope>
    <source>
        <strain evidence="1 2">NL1</strain>
    </source>
</reference>
<name>A0A218YXY9_9HELO</name>
<dbReference type="AlphaFoldDB" id="A0A218YXY9"/>
<keyword evidence="2" id="KW-1185">Reference proteome</keyword>
<proteinExistence type="predicted"/>
<gene>
    <name evidence="1" type="ORF">B2J93_3725</name>
</gene>
<sequence length="170" mass="18774">MAENNIDSREPDIFKLTLEAPSKPRPIDISKLPIAYVPKQIAHDPAFRTKKPMTRLTKKQFPGTSSQPTDQFGCLAHAATVRDSESALDRTRRSALHLTCHPLTHYDGRTRAEKCGACLLHDVEVLVAQLVDKTARVENDAAVHDAQLQKLGDMLLARVTARGGERDTLG</sequence>
<evidence type="ECO:0000313" key="2">
    <source>
        <dbReference type="Proteomes" id="UP000242519"/>
    </source>
</evidence>
<protein>
    <submittedName>
        <fullName evidence="1">DNA mismatch repair protein MutS domain protein</fullName>
    </submittedName>
</protein>
<dbReference type="InParanoid" id="A0A218YXY9"/>
<organism evidence="1 2">
    <name type="scientific">Diplocarpon coronariae</name>
    <dbReference type="NCBI Taxonomy" id="2795749"/>
    <lineage>
        <taxon>Eukaryota</taxon>
        <taxon>Fungi</taxon>
        <taxon>Dikarya</taxon>
        <taxon>Ascomycota</taxon>
        <taxon>Pezizomycotina</taxon>
        <taxon>Leotiomycetes</taxon>
        <taxon>Helotiales</taxon>
        <taxon>Drepanopezizaceae</taxon>
        <taxon>Diplocarpon</taxon>
    </lineage>
</organism>
<dbReference type="Proteomes" id="UP000242519">
    <property type="component" value="Unassembled WGS sequence"/>
</dbReference>
<dbReference type="EMBL" id="MZNU01000330">
    <property type="protein sequence ID" value="OWP00314.1"/>
    <property type="molecule type" value="Genomic_DNA"/>
</dbReference>
<accession>A0A218YXY9</accession>